<keyword evidence="3" id="KW-1185">Reference proteome</keyword>
<dbReference type="AlphaFoldDB" id="A0A917NTN5"/>
<reference evidence="2" key="1">
    <citation type="journal article" date="2014" name="Int. J. Syst. Evol. Microbiol.">
        <title>Complete genome sequence of Corynebacterium casei LMG S-19264T (=DSM 44701T), isolated from a smear-ripened cheese.</title>
        <authorList>
            <consortium name="US DOE Joint Genome Institute (JGI-PGF)"/>
            <person name="Walter F."/>
            <person name="Albersmeier A."/>
            <person name="Kalinowski J."/>
            <person name="Ruckert C."/>
        </authorList>
    </citation>
    <scope>NUCLEOTIDE SEQUENCE</scope>
    <source>
        <strain evidence="2">JCM 3086</strain>
    </source>
</reference>
<gene>
    <name evidence="2" type="ORF">GCM10010121_043350</name>
</gene>
<comment type="caution">
    <text evidence="2">The sequence shown here is derived from an EMBL/GenBank/DDBJ whole genome shotgun (WGS) entry which is preliminary data.</text>
</comment>
<evidence type="ECO:0000313" key="3">
    <source>
        <dbReference type="Proteomes" id="UP000657574"/>
    </source>
</evidence>
<sequence length="96" mass="10011">MPKSALSEAGSSDVEWSATSIPWLPVPYGGLAAAPVTLKDPYGPFRSAATGEPTVLRVIRPQCSERAWSPPAAADAAPGRTVDSPDPVIARNRSLV</sequence>
<evidence type="ECO:0000256" key="1">
    <source>
        <dbReference type="SAM" id="MobiDB-lite"/>
    </source>
</evidence>
<evidence type="ECO:0000313" key="2">
    <source>
        <dbReference type="EMBL" id="GGJ27424.1"/>
    </source>
</evidence>
<protein>
    <submittedName>
        <fullName evidence="2">Uncharacterized protein</fullName>
    </submittedName>
</protein>
<reference evidence="2" key="2">
    <citation type="submission" date="2020-09" db="EMBL/GenBank/DDBJ databases">
        <authorList>
            <person name="Sun Q."/>
            <person name="Ohkuma M."/>
        </authorList>
    </citation>
    <scope>NUCLEOTIDE SEQUENCE</scope>
    <source>
        <strain evidence="2">JCM 3086</strain>
    </source>
</reference>
<dbReference type="EMBL" id="BMQA01000013">
    <property type="protein sequence ID" value="GGJ27424.1"/>
    <property type="molecule type" value="Genomic_DNA"/>
</dbReference>
<name>A0A917NTN5_9ACTN</name>
<organism evidence="2 3">
    <name type="scientific">Streptomyces brasiliensis</name>
    <dbReference type="NCBI Taxonomy" id="1954"/>
    <lineage>
        <taxon>Bacteria</taxon>
        <taxon>Bacillati</taxon>
        <taxon>Actinomycetota</taxon>
        <taxon>Actinomycetes</taxon>
        <taxon>Kitasatosporales</taxon>
        <taxon>Streptomycetaceae</taxon>
        <taxon>Streptomyces</taxon>
    </lineage>
</organism>
<feature type="region of interest" description="Disordered" evidence="1">
    <location>
        <begin position="67"/>
        <end position="96"/>
    </location>
</feature>
<accession>A0A917NTN5</accession>
<proteinExistence type="predicted"/>
<dbReference type="Proteomes" id="UP000657574">
    <property type="component" value="Unassembled WGS sequence"/>
</dbReference>